<name>A0ABW4JEG6_9BACL</name>
<feature type="transmembrane region" description="Helical" evidence="12">
    <location>
        <begin position="149"/>
        <end position="167"/>
    </location>
</feature>
<organism evidence="14 15">
    <name type="scientific">Alicyclobacillus fodiniaquatilis</name>
    <dbReference type="NCBI Taxonomy" id="1661150"/>
    <lineage>
        <taxon>Bacteria</taxon>
        <taxon>Bacillati</taxon>
        <taxon>Bacillota</taxon>
        <taxon>Bacilli</taxon>
        <taxon>Bacillales</taxon>
        <taxon>Alicyclobacillaceae</taxon>
        <taxon>Alicyclobacillus</taxon>
    </lineage>
</organism>
<keyword evidence="4 12" id="KW-0813">Transport</keyword>
<evidence type="ECO:0000256" key="2">
    <source>
        <dbReference type="ARBA" id="ARBA00010690"/>
    </source>
</evidence>
<dbReference type="NCBIfam" id="TIGR00328">
    <property type="entry name" value="flhB"/>
    <property type="match status" value="1"/>
</dbReference>
<protein>
    <recommendedName>
        <fullName evidence="3 12">Flagellar biosynthetic protein FlhB</fullName>
    </recommendedName>
</protein>
<feature type="transmembrane region" description="Helical" evidence="12">
    <location>
        <begin position="207"/>
        <end position="226"/>
    </location>
</feature>
<dbReference type="PANTHER" id="PTHR30531:SF12">
    <property type="entry name" value="FLAGELLAR BIOSYNTHETIC PROTEIN FLHB"/>
    <property type="match status" value="1"/>
</dbReference>
<reference evidence="15" key="1">
    <citation type="journal article" date="2019" name="Int. J. Syst. Evol. Microbiol.">
        <title>The Global Catalogue of Microorganisms (GCM) 10K type strain sequencing project: providing services to taxonomists for standard genome sequencing and annotation.</title>
        <authorList>
            <consortium name="The Broad Institute Genomics Platform"/>
            <consortium name="The Broad Institute Genome Sequencing Center for Infectious Disease"/>
            <person name="Wu L."/>
            <person name="Ma J."/>
        </authorList>
    </citation>
    <scope>NUCLEOTIDE SEQUENCE [LARGE SCALE GENOMIC DNA]</scope>
    <source>
        <strain evidence="15">CGMCC 1.12286</strain>
    </source>
</reference>
<evidence type="ECO:0000256" key="4">
    <source>
        <dbReference type="ARBA" id="ARBA00022448"/>
    </source>
</evidence>
<dbReference type="InterPro" id="IPR029025">
    <property type="entry name" value="T3SS_substrate_exporter_C"/>
</dbReference>
<evidence type="ECO:0000256" key="11">
    <source>
        <dbReference type="ARBA" id="ARBA00023225"/>
    </source>
</evidence>
<keyword evidence="11 12" id="KW-1006">Bacterial flagellum protein export</keyword>
<keyword evidence="14" id="KW-0969">Cilium</keyword>
<evidence type="ECO:0000313" key="15">
    <source>
        <dbReference type="Proteomes" id="UP001597079"/>
    </source>
</evidence>
<dbReference type="PANTHER" id="PTHR30531">
    <property type="entry name" value="FLAGELLAR BIOSYNTHETIC PROTEIN FLHB"/>
    <property type="match status" value="1"/>
</dbReference>
<evidence type="ECO:0000256" key="12">
    <source>
        <dbReference type="RuleBase" id="RU364091"/>
    </source>
</evidence>
<keyword evidence="9 12" id="KW-1133">Transmembrane helix</keyword>
<proteinExistence type="inferred from homology"/>
<dbReference type="Gene3D" id="6.10.250.2080">
    <property type="match status" value="1"/>
</dbReference>
<comment type="similarity">
    <text evidence="2 12">Belongs to the type III secretion exporter family.</text>
</comment>
<keyword evidence="5 12" id="KW-1003">Cell membrane</keyword>
<evidence type="ECO:0000256" key="10">
    <source>
        <dbReference type="ARBA" id="ARBA00023136"/>
    </source>
</evidence>
<dbReference type="Proteomes" id="UP001597079">
    <property type="component" value="Unassembled WGS sequence"/>
</dbReference>
<gene>
    <name evidence="12 14" type="primary">flhB</name>
    <name evidence="14" type="ORF">ACFSB2_08235</name>
</gene>
<keyword evidence="14" id="KW-0966">Cell projection</keyword>
<evidence type="ECO:0000256" key="8">
    <source>
        <dbReference type="ARBA" id="ARBA00022927"/>
    </source>
</evidence>
<comment type="caution">
    <text evidence="14">The sequence shown here is derived from an EMBL/GenBank/DDBJ whole genome shotgun (WGS) entry which is preliminary data.</text>
</comment>
<dbReference type="SUPFAM" id="SSF160544">
    <property type="entry name" value="EscU C-terminal domain-like"/>
    <property type="match status" value="1"/>
</dbReference>
<sequence length="413" mass="46086">MRDASSTNSTMKKPVNQCIADGAVSKCRLCFRGTCMSEKWENHQTLFEHAPKELAPLNLQRFAGEKTEKATPKKREEARKEGNVARSSELTSAVALAAILVVLRFSGTLIWNGWMSLMHTDFTMPVPSDWTSSTVTELFLMQGMEAVKLLFPVVGMALVTGGAVAVIQVRPMFVFKLLAPKFSRIQPLAGFQRLFSTHSLVEMIKSIVKLCVIGAISYFGVVQMISQIRGFTQEDVNQLPGLVGGMVFNLGMKIAALMVALAFFDFLFQRFEYEKKLRMTKQEVKDEMKQMEGNPEIKGAIRRRARQIAFRRMMEEVPKADVIVTNPTHFAVALKYDAQMMSAPTVIAKGADMLAQRLKERAASAGVPLVENRPLAQTLYKSVEVGGAVPAELYKAVAEVLAYVYRLRQMSRR</sequence>
<evidence type="ECO:0000256" key="6">
    <source>
        <dbReference type="ARBA" id="ARBA00022692"/>
    </source>
</evidence>
<keyword evidence="8 12" id="KW-0653">Protein transport</keyword>
<keyword evidence="10 12" id="KW-0472">Membrane</keyword>
<keyword evidence="14" id="KW-0282">Flagellum</keyword>
<feature type="compositionally biased region" description="Basic and acidic residues" evidence="13">
    <location>
        <begin position="65"/>
        <end position="83"/>
    </location>
</feature>
<evidence type="ECO:0000256" key="5">
    <source>
        <dbReference type="ARBA" id="ARBA00022475"/>
    </source>
</evidence>
<feature type="transmembrane region" description="Helical" evidence="12">
    <location>
        <begin position="246"/>
        <end position="268"/>
    </location>
</feature>
<evidence type="ECO:0000256" key="3">
    <source>
        <dbReference type="ARBA" id="ARBA00021622"/>
    </source>
</evidence>
<evidence type="ECO:0000256" key="7">
    <source>
        <dbReference type="ARBA" id="ARBA00022795"/>
    </source>
</evidence>
<evidence type="ECO:0000256" key="13">
    <source>
        <dbReference type="SAM" id="MobiDB-lite"/>
    </source>
</evidence>
<keyword evidence="15" id="KW-1185">Reference proteome</keyword>
<accession>A0ABW4JEG6</accession>
<comment type="subcellular location">
    <subcellularLocation>
        <location evidence="1">Cell membrane</location>
        <topology evidence="1">Multi-pass membrane protein</topology>
    </subcellularLocation>
</comment>
<evidence type="ECO:0000256" key="9">
    <source>
        <dbReference type="ARBA" id="ARBA00022989"/>
    </source>
</evidence>
<dbReference type="Gene3D" id="3.40.1690.10">
    <property type="entry name" value="secretion proteins EscU"/>
    <property type="match status" value="1"/>
</dbReference>
<evidence type="ECO:0000313" key="14">
    <source>
        <dbReference type="EMBL" id="MFD1674687.1"/>
    </source>
</evidence>
<keyword evidence="6 12" id="KW-0812">Transmembrane</keyword>
<dbReference type="EMBL" id="JBHUCX010000020">
    <property type="protein sequence ID" value="MFD1674687.1"/>
    <property type="molecule type" value="Genomic_DNA"/>
</dbReference>
<feature type="transmembrane region" description="Helical" evidence="12">
    <location>
        <begin position="93"/>
        <end position="114"/>
    </location>
</feature>
<keyword evidence="7 12" id="KW-1005">Bacterial flagellum biogenesis</keyword>
<comment type="function">
    <text evidence="12">Required for formation of the rod structure in the basal body of the flagellar apparatus. Together with FliI and FliH, may constitute the export apparatus of flagellin.</text>
</comment>
<dbReference type="RefSeq" id="WP_377942543.1">
    <property type="nucleotide sequence ID" value="NZ_JBHUCX010000020.1"/>
</dbReference>
<dbReference type="InterPro" id="IPR006135">
    <property type="entry name" value="T3SS_substrate_exporter"/>
</dbReference>
<feature type="region of interest" description="Disordered" evidence="13">
    <location>
        <begin position="65"/>
        <end position="84"/>
    </location>
</feature>
<evidence type="ECO:0000256" key="1">
    <source>
        <dbReference type="ARBA" id="ARBA00004651"/>
    </source>
</evidence>
<dbReference type="PRINTS" id="PR00950">
    <property type="entry name" value="TYPE3IMSPROT"/>
</dbReference>
<dbReference type="InterPro" id="IPR006136">
    <property type="entry name" value="FlhB"/>
</dbReference>
<dbReference type="Pfam" id="PF01312">
    <property type="entry name" value="Bac_export_2"/>
    <property type="match status" value="1"/>
</dbReference>